<dbReference type="InterPro" id="IPR029058">
    <property type="entry name" value="AB_hydrolase_fold"/>
</dbReference>
<dbReference type="Proteomes" id="UP001054945">
    <property type="component" value="Unassembled WGS sequence"/>
</dbReference>
<dbReference type="AlphaFoldDB" id="A0AAV4MP20"/>
<dbReference type="SUPFAM" id="SSF53474">
    <property type="entry name" value="alpha/beta-Hydrolases"/>
    <property type="match status" value="1"/>
</dbReference>
<organism evidence="3 4">
    <name type="scientific">Caerostris extrusa</name>
    <name type="common">Bark spider</name>
    <name type="synonym">Caerostris bankana</name>
    <dbReference type="NCBI Taxonomy" id="172846"/>
    <lineage>
        <taxon>Eukaryota</taxon>
        <taxon>Metazoa</taxon>
        <taxon>Ecdysozoa</taxon>
        <taxon>Arthropoda</taxon>
        <taxon>Chelicerata</taxon>
        <taxon>Arachnida</taxon>
        <taxon>Araneae</taxon>
        <taxon>Araneomorphae</taxon>
        <taxon>Entelegynae</taxon>
        <taxon>Araneoidea</taxon>
        <taxon>Araneidae</taxon>
        <taxon>Caerostris</taxon>
    </lineage>
</organism>
<protein>
    <submittedName>
        <fullName evidence="3">Protein ABHD11</fullName>
    </submittedName>
</protein>
<evidence type="ECO:0000313" key="3">
    <source>
        <dbReference type="EMBL" id="GIX73761.1"/>
    </source>
</evidence>
<accession>A0AAV4MP20</accession>
<sequence length="254" mass="29388">MQLKYDLYTPNFVNDHLASVVLLHSMCETKKTWMKIAPDIAKMHRKKTTFKRLITNKRNLHQQTYIISYIEVYAIDARNHGESPWCDKYTMDALVEDLEEFLHQHKITKPEMIEKLIIEDSTPKNFISGGGKHVTIGLNLAKEIHNLMPSGMAKKETEDFIRDFLKPFVEDLRVPEEIIMTYDFDLLPLKWDGNTFNIDLNIDVIADAMINNKLQQNLSGTFDKPVLLIYGSNSHFKSEQTPCVLKILSTNNQS</sequence>
<evidence type="ECO:0000256" key="1">
    <source>
        <dbReference type="ARBA" id="ARBA00008645"/>
    </source>
</evidence>
<dbReference type="PANTHER" id="PTHR46118:SF4">
    <property type="entry name" value="PROTEIN ABHD11"/>
    <property type="match status" value="1"/>
</dbReference>
<name>A0AAV4MP20_CAEEX</name>
<dbReference type="Gene3D" id="3.40.50.1820">
    <property type="entry name" value="alpha/beta hydrolase"/>
    <property type="match status" value="1"/>
</dbReference>
<dbReference type="PANTHER" id="PTHR46118">
    <property type="entry name" value="PROTEIN ABHD11"/>
    <property type="match status" value="1"/>
</dbReference>
<comment type="caution">
    <text evidence="3">The sequence shown here is derived from an EMBL/GenBank/DDBJ whole genome shotgun (WGS) entry which is preliminary data.</text>
</comment>
<proteinExistence type="inferred from homology"/>
<reference evidence="3 4" key="1">
    <citation type="submission" date="2021-06" db="EMBL/GenBank/DDBJ databases">
        <title>Caerostris extrusa draft genome.</title>
        <authorList>
            <person name="Kono N."/>
            <person name="Arakawa K."/>
        </authorList>
    </citation>
    <scope>NUCLEOTIDE SEQUENCE [LARGE SCALE GENOMIC DNA]</scope>
</reference>
<gene>
    <name evidence="3" type="primary">abhd11_3</name>
    <name evidence="3" type="ORF">CEXT_19561</name>
</gene>
<dbReference type="EMBL" id="BPLR01019985">
    <property type="protein sequence ID" value="GIX73761.1"/>
    <property type="molecule type" value="Genomic_DNA"/>
</dbReference>
<evidence type="ECO:0000256" key="2">
    <source>
        <dbReference type="ARBA" id="ARBA00022801"/>
    </source>
</evidence>
<dbReference type="GO" id="GO:0016787">
    <property type="term" value="F:hydrolase activity"/>
    <property type="evidence" value="ECO:0007669"/>
    <property type="project" value="UniProtKB-KW"/>
</dbReference>
<keyword evidence="4" id="KW-1185">Reference proteome</keyword>
<keyword evidence="2" id="KW-0378">Hydrolase</keyword>
<comment type="similarity">
    <text evidence="1">Belongs to the AB hydrolase superfamily.</text>
</comment>
<evidence type="ECO:0000313" key="4">
    <source>
        <dbReference type="Proteomes" id="UP001054945"/>
    </source>
</evidence>